<feature type="binding site" evidence="12">
    <location>
        <position position="241"/>
    </location>
    <ligand>
        <name>Zn(2+)</name>
        <dbReference type="ChEBI" id="CHEBI:29105"/>
    </ligand>
</feature>
<keyword evidence="9 12" id="KW-0862">Zinc</keyword>
<evidence type="ECO:0000256" key="10">
    <source>
        <dbReference type="ARBA" id="ARBA00023098"/>
    </source>
</evidence>
<dbReference type="GO" id="GO:0009245">
    <property type="term" value="P:lipid A biosynthetic process"/>
    <property type="evidence" value="ECO:0007669"/>
    <property type="project" value="UniProtKB-UniRule"/>
</dbReference>
<evidence type="ECO:0000256" key="1">
    <source>
        <dbReference type="ARBA" id="ARBA00001947"/>
    </source>
</evidence>
<evidence type="ECO:0000256" key="8">
    <source>
        <dbReference type="ARBA" id="ARBA00022801"/>
    </source>
</evidence>
<dbReference type="SUPFAM" id="SSF54211">
    <property type="entry name" value="Ribosomal protein S5 domain 2-like"/>
    <property type="match status" value="2"/>
</dbReference>
<dbReference type="InterPro" id="IPR020568">
    <property type="entry name" value="Ribosomal_Su5_D2-typ_SF"/>
</dbReference>
<keyword evidence="8 12" id="KW-0378">Hydrolase</keyword>
<dbReference type="InterPro" id="IPR015870">
    <property type="entry name" value="UDP-acyl_N-AcGlcN_deAcase_N"/>
</dbReference>
<dbReference type="EMBL" id="CP003803">
    <property type="protein sequence ID" value="AGF47117.1"/>
    <property type="molecule type" value="Genomic_DNA"/>
</dbReference>
<dbReference type="PANTHER" id="PTHR33694">
    <property type="entry name" value="UDP-3-O-ACYL-N-ACETYLGLUCOSAMINE DEACETYLASE 1, MITOCHONDRIAL-RELATED"/>
    <property type="match status" value="1"/>
</dbReference>
<sequence length="292" mass="32600">MLKQRSIKKSVSATGIGLHSGKKVNITFRPAEVNNGIIFHRVDCIPIMDLPAYASYVVDTRFATVLQNNSIRVSTVEHVMSALYGLGIDNIHIDLNGEEVPIMDGSAAVFICLLKSAGIVEQNQSKKFIKILKSIEVGEGYGINRKYARLEPCSSFIVNFSIAFDHPVIRSTSDYIEIDLFQKSYIHDISRARTFGFMQEVENLRSIGLVKGASLDNVIVMDDSKILNIEGLRYEDEFVRHKALDAIGDLYLLGGPLLARYVAHKSGHSLNNKLIMSLLDSKDSWEVISYEE</sequence>
<evidence type="ECO:0000256" key="6">
    <source>
        <dbReference type="ARBA" id="ARBA00022556"/>
    </source>
</evidence>
<dbReference type="EC" id="3.5.1.108" evidence="4 12"/>
<accession>M1LN20</accession>
<evidence type="ECO:0000256" key="11">
    <source>
        <dbReference type="ARBA" id="ARBA00024535"/>
    </source>
</evidence>
<evidence type="ECO:0000256" key="5">
    <source>
        <dbReference type="ARBA" id="ARBA00022516"/>
    </source>
</evidence>
<dbReference type="STRING" id="1208919.CDSE_0873"/>
<comment type="pathway">
    <text evidence="3 12">Glycolipid biosynthesis; lipid IV(A) biosynthesis; lipid IV(A) from (3R)-3-hydroxytetradecanoyl-[acyl-carrier-protein] and UDP-N-acetyl-alpha-D-glucosamine: step 2/6.</text>
</comment>
<dbReference type="GO" id="GO:0103117">
    <property type="term" value="F:UDP-3-O-acyl-N-acetylglucosamine deacetylase activity"/>
    <property type="evidence" value="ECO:0007669"/>
    <property type="project" value="UniProtKB-UniRule"/>
</dbReference>
<reference evidence="13 14" key="1">
    <citation type="journal article" date="2013" name="Genome Biol. Evol.">
        <title>Genome evolution and phylogenomic analysis of candidatus kinetoplastibacterium, the betaproteobacterial endosymbionts of strigomonas and angomonas.</title>
        <authorList>
            <person name="Alves J.M."/>
            <person name="Serrano M.G."/>
            <person name="Maia da Silva F."/>
            <person name="Voegtly L.J."/>
            <person name="Matveyev A.V."/>
            <person name="Teixeira M.M."/>
            <person name="Camargo E.P."/>
            <person name="Buck G.A."/>
        </authorList>
    </citation>
    <scope>NUCLEOTIDE SEQUENCE [LARGE SCALE GENOMIC DNA]</scope>
    <source>
        <strain evidence="13 14">TCC079E</strain>
    </source>
</reference>
<proteinExistence type="inferred from homology"/>
<comment type="similarity">
    <text evidence="12">Belongs to the LpxC family.</text>
</comment>
<evidence type="ECO:0000256" key="9">
    <source>
        <dbReference type="ARBA" id="ARBA00022833"/>
    </source>
</evidence>
<evidence type="ECO:0000256" key="2">
    <source>
        <dbReference type="ARBA" id="ARBA00002923"/>
    </source>
</evidence>
<feature type="binding site" evidence="12">
    <location>
        <position position="245"/>
    </location>
    <ligand>
        <name>Zn(2+)</name>
        <dbReference type="ChEBI" id="CHEBI:29105"/>
    </ligand>
</feature>
<comment type="function">
    <text evidence="2 12">Catalyzes the hydrolysis of UDP-3-O-myristoyl-N-acetylglucosamine to form UDP-3-O-myristoylglucosamine and acetate, the committed step in lipid A biosynthesis.</text>
</comment>
<dbReference type="PANTHER" id="PTHR33694:SF1">
    <property type="entry name" value="UDP-3-O-ACYL-N-ACETYLGLUCOSAMINE DEACETYLASE 1, MITOCHONDRIAL-RELATED"/>
    <property type="match status" value="1"/>
</dbReference>
<comment type="catalytic activity">
    <reaction evidence="11 12">
        <text>a UDP-3-O-[(3R)-3-hydroxyacyl]-N-acetyl-alpha-D-glucosamine + H2O = a UDP-3-O-[(3R)-3-hydroxyacyl]-alpha-D-glucosamine + acetate</text>
        <dbReference type="Rhea" id="RHEA:67816"/>
        <dbReference type="ChEBI" id="CHEBI:15377"/>
        <dbReference type="ChEBI" id="CHEBI:30089"/>
        <dbReference type="ChEBI" id="CHEBI:137740"/>
        <dbReference type="ChEBI" id="CHEBI:173225"/>
        <dbReference type="EC" id="3.5.1.108"/>
    </reaction>
</comment>
<keyword evidence="10 12" id="KW-0443">Lipid metabolism</keyword>
<dbReference type="Pfam" id="PF03331">
    <property type="entry name" value="LpxC"/>
    <property type="match status" value="1"/>
</dbReference>
<dbReference type="HAMAP" id="MF_00388">
    <property type="entry name" value="LpxC"/>
    <property type="match status" value="1"/>
</dbReference>
<keyword evidence="5 12" id="KW-0444">Lipid biosynthesis</keyword>
<feature type="active site" description="Proton donor" evidence="12">
    <location>
        <position position="268"/>
    </location>
</feature>
<feature type="binding site" evidence="12">
    <location>
        <position position="78"/>
    </location>
    <ligand>
        <name>Zn(2+)</name>
        <dbReference type="ChEBI" id="CHEBI:29105"/>
    </ligand>
</feature>
<dbReference type="GO" id="GO:0016020">
    <property type="term" value="C:membrane"/>
    <property type="evidence" value="ECO:0007669"/>
    <property type="project" value="GOC"/>
</dbReference>
<evidence type="ECO:0000313" key="13">
    <source>
        <dbReference type="EMBL" id="AGF47117.1"/>
    </source>
</evidence>
<dbReference type="Gene3D" id="3.30.1700.10">
    <property type="entry name" value="lpxc deacetylase, domain 2"/>
    <property type="match status" value="1"/>
</dbReference>
<evidence type="ECO:0000313" key="14">
    <source>
        <dbReference type="Proteomes" id="UP000011547"/>
    </source>
</evidence>
<name>M1LN20_9PROT</name>
<keyword evidence="6 12" id="KW-0441">Lipid A biosynthesis</keyword>
<dbReference type="NCBIfam" id="TIGR00325">
    <property type="entry name" value="lpxC"/>
    <property type="match status" value="1"/>
</dbReference>
<dbReference type="UniPathway" id="UPA00359">
    <property type="reaction ID" value="UER00478"/>
</dbReference>
<protein>
    <recommendedName>
        <fullName evidence="4 12">UDP-3-O-acyl-N-acetylglucosamine deacetylase</fullName>
        <shortName evidence="12">UDP-3-O-acyl-GlcNAc deacetylase</shortName>
        <ecNumber evidence="4 12">3.5.1.108</ecNumber>
    </recommendedName>
    <alternativeName>
        <fullName evidence="12">UDP-3-O-[R-3-hydroxymyristoyl]-N-acetylglucosamine deacetylase</fullName>
    </alternativeName>
</protein>
<dbReference type="InterPro" id="IPR011334">
    <property type="entry name" value="UDP-acyl_GlcNac_deAcase_C"/>
</dbReference>
<comment type="cofactor">
    <cofactor evidence="1 12">
        <name>Zn(2+)</name>
        <dbReference type="ChEBI" id="CHEBI:29105"/>
    </cofactor>
</comment>
<evidence type="ECO:0000256" key="12">
    <source>
        <dbReference type="HAMAP-Rule" id="MF_00388"/>
    </source>
</evidence>
<dbReference type="eggNOG" id="COG0774">
    <property type="taxonomic scope" value="Bacteria"/>
</dbReference>
<dbReference type="GO" id="GO:0046872">
    <property type="term" value="F:metal ion binding"/>
    <property type="evidence" value="ECO:0007669"/>
    <property type="project" value="UniProtKB-KW"/>
</dbReference>
<dbReference type="KEGG" id="kde:CDSE_0873"/>
<dbReference type="HOGENOM" id="CLU_046528_1_0_4"/>
<dbReference type="Proteomes" id="UP000011547">
    <property type="component" value="Chromosome"/>
</dbReference>
<dbReference type="Gene3D" id="3.30.230.20">
    <property type="entry name" value="lpxc deacetylase, domain 1"/>
    <property type="match status" value="1"/>
</dbReference>
<organism evidence="13 14">
    <name type="scientific">Candidatus Kinetoplastidibacterium desouzai TCC079E</name>
    <dbReference type="NCBI Taxonomy" id="1208919"/>
    <lineage>
        <taxon>Bacteria</taxon>
        <taxon>Pseudomonadati</taxon>
        <taxon>Pseudomonadota</taxon>
        <taxon>Betaproteobacteria</taxon>
        <taxon>Candidatus Kinetoplastidibacterium</taxon>
    </lineage>
</organism>
<evidence type="ECO:0000256" key="3">
    <source>
        <dbReference type="ARBA" id="ARBA00005002"/>
    </source>
</evidence>
<keyword evidence="14" id="KW-1185">Reference proteome</keyword>
<dbReference type="PATRIC" id="fig|1208919.3.peg.558"/>
<keyword evidence="7 12" id="KW-0479">Metal-binding</keyword>
<evidence type="ECO:0000256" key="7">
    <source>
        <dbReference type="ARBA" id="ARBA00022723"/>
    </source>
</evidence>
<dbReference type="InterPro" id="IPR004463">
    <property type="entry name" value="UDP-acyl_GlcNac_deAcase"/>
</dbReference>
<gene>
    <name evidence="12" type="primary">lpxC</name>
    <name evidence="13" type="ORF">CDSE_0873</name>
</gene>
<dbReference type="OrthoDB" id="9802746at2"/>
<dbReference type="RefSeq" id="WP_015396528.1">
    <property type="nucleotide sequence ID" value="NC_020294.1"/>
</dbReference>
<evidence type="ECO:0000256" key="4">
    <source>
        <dbReference type="ARBA" id="ARBA00012745"/>
    </source>
</evidence>
<dbReference type="AlphaFoldDB" id="M1LN20"/>